<keyword evidence="2" id="KW-1185">Reference proteome</keyword>
<sequence>MWSGLTRPSLVILTVLLIVLVGYRAIFSASDLMPVYVILSEEAGFPEARKTEILTLLGLDKRDRHVHVIREADAAIVTDLDRIGQRIDTIHDEENNDLLFVRLSAPTADSKKLLRASLEEAYVGTGCRMAEALRQTVPVVSTDFYSPEAGISARDTCKQCPSSEFLGQLAA</sequence>
<gene>
    <name evidence="1" type="ORF">OEZ71_18010</name>
</gene>
<name>A0ABT2ZSQ9_9RHOB</name>
<dbReference type="Proteomes" id="UP001652564">
    <property type="component" value="Unassembled WGS sequence"/>
</dbReference>
<proteinExistence type="predicted"/>
<dbReference type="EMBL" id="JAOWKZ010000005">
    <property type="protein sequence ID" value="MCV2874196.1"/>
    <property type="molecule type" value="Genomic_DNA"/>
</dbReference>
<comment type="caution">
    <text evidence="1">The sequence shown here is derived from an EMBL/GenBank/DDBJ whole genome shotgun (WGS) entry which is preliminary data.</text>
</comment>
<accession>A0ABT2ZSQ9</accession>
<reference evidence="1 2" key="1">
    <citation type="submission" date="2022-10" db="EMBL/GenBank/DDBJ databases">
        <title>Defluviimonas sp. nov., isolated from ocean surface sediments.</title>
        <authorList>
            <person name="He W."/>
            <person name="Wang L."/>
            <person name="Zhang D.-F."/>
        </authorList>
    </citation>
    <scope>NUCLEOTIDE SEQUENCE [LARGE SCALE GENOMIC DNA]</scope>
    <source>
        <strain evidence="1 2">WL0050</strain>
    </source>
</reference>
<organism evidence="1 2">
    <name type="scientific">Albidovulum litorale</name>
    <dbReference type="NCBI Taxonomy" id="2984134"/>
    <lineage>
        <taxon>Bacteria</taxon>
        <taxon>Pseudomonadati</taxon>
        <taxon>Pseudomonadota</taxon>
        <taxon>Alphaproteobacteria</taxon>
        <taxon>Rhodobacterales</taxon>
        <taxon>Paracoccaceae</taxon>
        <taxon>Albidovulum</taxon>
    </lineage>
</organism>
<protein>
    <recommendedName>
        <fullName evidence="3">AcrB/AcrD/AcrF family protein</fullName>
    </recommendedName>
</protein>
<evidence type="ECO:0000313" key="2">
    <source>
        <dbReference type="Proteomes" id="UP001652564"/>
    </source>
</evidence>
<evidence type="ECO:0000313" key="1">
    <source>
        <dbReference type="EMBL" id="MCV2874196.1"/>
    </source>
</evidence>
<evidence type="ECO:0008006" key="3">
    <source>
        <dbReference type="Google" id="ProtNLM"/>
    </source>
</evidence>